<gene>
    <name evidence="1" type="ORF">DESAM_20776</name>
</gene>
<dbReference type="RefSeq" id="WP_015335668.1">
    <property type="nucleotide sequence ID" value="NC_020055.1"/>
</dbReference>
<dbReference type="KEGG" id="dhy:DESAM_20776"/>
<sequence>MQLQATNISELNAKYKLESLSLLPDYCLQDIFSRDFKNIKTAKIAFLLSDHSRRKVLSNLNTVRADEVSSMLDRYESGEISSSFSSFEKTCEALLDRVQYLKDTGAIKIPEIGLDESFFNISGELNNFSDNLPRFNFYHNDLHDLISWWDLAAKSLKSLFGKRIQVENIILERLEDEFSSKIFSLSINDLGEKDFIERSEKLRKLFFDNYKNRLNLIETFFSALAKKSNNKYLAANLAYTFPQSDEMTSRLIKHGPLLLLPAIKDGLPLEDIAMSLYKLKIIHDENGPEEVVKFTRKADDHFFRKGLSIILSEMEWSYAQRIIRERKKAYIAEFDTKLKMIIDASACIRNNLSPYIMLELMSSYTVYDFEG</sequence>
<reference evidence="1 2" key="1">
    <citation type="submission" date="2012-10" db="EMBL/GenBank/DDBJ databases">
        <authorList>
            <person name="Genoscope - CEA"/>
        </authorList>
    </citation>
    <scope>NUCLEOTIDE SEQUENCE [LARGE SCALE GENOMIC DNA]</scope>
    <source>
        <strain evidence="2">AM13 / DSM 14728</strain>
    </source>
</reference>
<proteinExistence type="predicted"/>
<name>L0R8H6_9BACT</name>
<protein>
    <submittedName>
        <fullName evidence="1">Uncharacterized protein</fullName>
    </submittedName>
</protein>
<dbReference type="OrthoDB" id="5445421at2"/>
<organism evidence="1 2">
    <name type="scientific">Maridesulfovibrio hydrothermalis AM13 = DSM 14728</name>
    <dbReference type="NCBI Taxonomy" id="1121451"/>
    <lineage>
        <taxon>Bacteria</taxon>
        <taxon>Pseudomonadati</taxon>
        <taxon>Thermodesulfobacteriota</taxon>
        <taxon>Desulfovibrionia</taxon>
        <taxon>Desulfovibrionales</taxon>
        <taxon>Desulfovibrionaceae</taxon>
        <taxon>Maridesulfovibrio</taxon>
    </lineage>
</organism>
<accession>L0R8H6</accession>
<evidence type="ECO:0000313" key="1">
    <source>
        <dbReference type="EMBL" id="CCO23063.1"/>
    </source>
</evidence>
<evidence type="ECO:0000313" key="2">
    <source>
        <dbReference type="Proteomes" id="UP000010808"/>
    </source>
</evidence>
<dbReference type="AlphaFoldDB" id="L0R8H6"/>
<dbReference type="HOGENOM" id="CLU_745415_0_0_7"/>
<dbReference type="PATRIC" id="fig|1121451.3.peg.1039"/>
<dbReference type="STRING" id="1121451.DESAM_20776"/>
<keyword evidence="2" id="KW-1185">Reference proteome</keyword>
<dbReference type="EMBL" id="FO203522">
    <property type="protein sequence ID" value="CCO23063.1"/>
    <property type="molecule type" value="Genomic_DNA"/>
</dbReference>
<dbReference type="eggNOG" id="ENOG5031A4S">
    <property type="taxonomic scope" value="Bacteria"/>
</dbReference>
<dbReference type="Proteomes" id="UP000010808">
    <property type="component" value="Chromosome"/>
</dbReference>